<dbReference type="OrthoDB" id="9811969at2"/>
<keyword evidence="3 5" id="KW-1133">Transmembrane helix</keyword>
<dbReference type="Pfam" id="PF04191">
    <property type="entry name" value="PEMT"/>
    <property type="match status" value="1"/>
</dbReference>
<feature type="transmembrane region" description="Helical" evidence="5">
    <location>
        <begin position="107"/>
        <end position="124"/>
    </location>
</feature>
<keyword evidence="4 5" id="KW-0472">Membrane</keyword>
<dbReference type="RefSeq" id="WP_130502604.1">
    <property type="nucleotide sequence ID" value="NZ_SHLI01000001.1"/>
</dbReference>
<keyword evidence="6" id="KW-0808">Transferase</keyword>
<evidence type="ECO:0000313" key="6">
    <source>
        <dbReference type="EMBL" id="RZU98272.1"/>
    </source>
</evidence>
<accession>A0A4Q8CZ87</accession>
<organism evidence="6 7">
    <name type="scientific">Spiribacter vilamensis</name>
    <dbReference type="NCBI Taxonomy" id="531306"/>
    <lineage>
        <taxon>Bacteria</taxon>
        <taxon>Pseudomonadati</taxon>
        <taxon>Pseudomonadota</taxon>
        <taxon>Gammaproteobacteria</taxon>
        <taxon>Chromatiales</taxon>
        <taxon>Ectothiorhodospiraceae</taxon>
        <taxon>Spiribacter</taxon>
    </lineage>
</organism>
<protein>
    <submittedName>
        <fullName evidence="6">Protein-S-isoprenylcysteine O-methyltransferase Ste14</fullName>
    </submittedName>
</protein>
<name>A0A4Q8CZ87_9GAMM</name>
<dbReference type="GO" id="GO:0032259">
    <property type="term" value="P:methylation"/>
    <property type="evidence" value="ECO:0007669"/>
    <property type="project" value="UniProtKB-KW"/>
</dbReference>
<keyword evidence="2 5" id="KW-0812">Transmembrane</keyword>
<evidence type="ECO:0000256" key="5">
    <source>
        <dbReference type="SAM" id="Phobius"/>
    </source>
</evidence>
<evidence type="ECO:0000256" key="1">
    <source>
        <dbReference type="ARBA" id="ARBA00004127"/>
    </source>
</evidence>
<dbReference type="Gene3D" id="1.20.120.1630">
    <property type="match status" value="1"/>
</dbReference>
<reference evidence="6 7" key="1">
    <citation type="submission" date="2019-02" db="EMBL/GenBank/DDBJ databases">
        <title>Genomic Encyclopedia of Type Strains, Phase IV (KMG-IV): sequencing the most valuable type-strain genomes for metagenomic binning, comparative biology and taxonomic classification.</title>
        <authorList>
            <person name="Goeker M."/>
        </authorList>
    </citation>
    <scope>NUCLEOTIDE SEQUENCE [LARGE SCALE GENOMIC DNA]</scope>
    <source>
        <strain evidence="6 7">DSM 21056</strain>
    </source>
</reference>
<evidence type="ECO:0000256" key="4">
    <source>
        <dbReference type="ARBA" id="ARBA00023136"/>
    </source>
</evidence>
<keyword evidence="6" id="KW-0489">Methyltransferase</keyword>
<proteinExistence type="predicted"/>
<dbReference type="Proteomes" id="UP000292298">
    <property type="component" value="Unassembled WGS sequence"/>
</dbReference>
<dbReference type="PANTHER" id="PTHR12714">
    <property type="entry name" value="PROTEIN-S ISOPRENYLCYSTEINE O-METHYLTRANSFERASE"/>
    <property type="match status" value="1"/>
</dbReference>
<keyword evidence="7" id="KW-1185">Reference proteome</keyword>
<dbReference type="PANTHER" id="PTHR12714:SF24">
    <property type="entry name" value="SLR1182 PROTEIN"/>
    <property type="match status" value="1"/>
</dbReference>
<evidence type="ECO:0000256" key="2">
    <source>
        <dbReference type="ARBA" id="ARBA00022692"/>
    </source>
</evidence>
<comment type="subcellular location">
    <subcellularLocation>
        <location evidence="1">Endomembrane system</location>
        <topology evidence="1">Multi-pass membrane protein</topology>
    </subcellularLocation>
</comment>
<gene>
    <name evidence="6" type="ORF">EV698_0516</name>
</gene>
<sequence>MNTRLPPPAVLLIAAALVWLIDRSLPALRVSIPGLDVAAGLLVIASIVLMGMAAVRFAARHTTINPIHPERASHLIVGGAYAYSRNPIYLGDALLLVAWILWLGNPAGLIMAAVFVVFITRFQIRPEERALATRFGERYRAYCRGVRRWI</sequence>
<comment type="caution">
    <text evidence="6">The sequence shown here is derived from an EMBL/GenBank/DDBJ whole genome shotgun (WGS) entry which is preliminary data.</text>
</comment>
<dbReference type="InterPro" id="IPR007318">
    <property type="entry name" value="Phopholipid_MeTrfase"/>
</dbReference>
<dbReference type="GO" id="GO:0012505">
    <property type="term" value="C:endomembrane system"/>
    <property type="evidence" value="ECO:0007669"/>
    <property type="project" value="UniProtKB-SubCell"/>
</dbReference>
<feature type="transmembrane region" description="Helical" evidence="5">
    <location>
        <begin position="39"/>
        <end position="59"/>
    </location>
</feature>
<evidence type="ECO:0000256" key="3">
    <source>
        <dbReference type="ARBA" id="ARBA00022989"/>
    </source>
</evidence>
<evidence type="ECO:0000313" key="7">
    <source>
        <dbReference type="Proteomes" id="UP000292298"/>
    </source>
</evidence>
<dbReference type="EMBL" id="SHLI01000001">
    <property type="protein sequence ID" value="RZU98272.1"/>
    <property type="molecule type" value="Genomic_DNA"/>
</dbReference>
<dbReference type="AlphaFoldDB" id="A0A4Q8CZ87"/>
<dbReference type="GO" id="GO:0008168">
    <property type="term" value="F:methyltransferase activity"/>
    <property type="evidence" value="ECO:0007669"/>
    <property type="project" value="UniProtKB-KW"/>
</dbReference>